<organism evidence="1 2">
    <name type="scientific">Brachionus plicatilis</name>
    <name type="common">Marine rotifer</name>
    <name type="synonym">Brachionus muelleri</name>
    <dbReference type="NCBI Taxonomy" id="10195"/>
    <lineage>
        <taxon>Eukaryota</taxon>
        <taxon>Metazoa</taxon>
        <taxon>Spiralia</taxon>
        <taxon>Gnathifera</taxon>
        <taxon>Rotifera</taxon>
        <taxon>Eurotatoria</taxon>
        <taxon>Monogononta</taxon>
        <taxon>Pseudotrocha</taxon>
        <taxon>Ploima</taxon>
        <taxon>Brachionidae</taxon>
        <taxon>Brachionus</taxon>
    </lineage>
</organism>
<dbReference type="AlphaFoldDB" id="A0A3M7QQR1"/>
<dbReference type="Proteomes" id="UP000276133">
    <property type="component" value="Unassembled WGS sequence"/>
</dbReference>
<keyword evidence="2" id="KW-1185">Reference proteome</keyword>
<comment type="caution">
    <text evidence="1">The sequence shown here is derived from an EMBL/GenBank/DDBJ whole genome shotgun (WGS) entry which is preliminary data.</text>
</comment>
<sequence>MFICGQCSAGNSTLDREKAESVAVFHLTNPPKQLRHAEPEPTFDKQYAKQANPLAEEAMPQAVGKLLLLQILISYSKGSCRMQFCLTLSSMMNRRFLLMRSSGDLFKSPSSISCVALFNVT</sequence>
<name>A0A3M7QQR1_BRAPC</name>
<proteinExistence type="predicted"/>
<gene>
    <name evidence="1" type="ORF">BpHYR1_016126</name>
</gene>
<evidence type="ECO:0000313" key="1">
    <source>
        <dbReference type="EMBL" id="RNA13549.1"/>
    </source>
</evidence>
<evidence type="ECO:0000313" key="2">
    <source>
        <dbReference type="Proteomes" id="UP000276133"/>
    </source>
</evidence>
<dbReference type="EMBL" id="REGN01005381">
    <property type="protein sequence ID" value="RNA13549.1"/>
    <property type="molecule type" value="Genomic_DNA"/>
</dbReference>
<protein>
    <submittedName>
        <fullName evidence="1">Uncharacterized protein</fullName>
    </submittedName>
</protein>
<accession>A0A3M7QQR1</accession>
<reference evidence="1 2" key="1">
    <citation type="journal article" date="2018" name="Sci. Rep.">
        <title>Genomic signatures of local adaptation to the degree of environmental predictability in rotifers.</title>
        <authorList>
            <person name="Franch-Gras L."/>
            <person name="Hahn C."/>
            <person name="Garcia-Roger E.M."/>
            <person name="Carmona M.J."/>
            <person name="Serra M."/>
            <person name="Gomez A."/>
        </authorList>
    </citation>
    <scope>NUCLEOTIDE SEQUENCE [LARGE SCALE GENOMIC DNA]</scope>
    <source>
        <strain evidence="1">HYR1</strain>
    </source>
</reference>